<name>T1KM73_TETUR</name>
<keyword evidence="6" id="KW-0271">Exosome</keyword>
<dbReference type="Pfam" id="PF01138">
    <property type="entry name" value="RNase_PH"/>
    <property type="match status" value="1"/>
</dbReference>
<gene>
    <name evidence="12" type="primary">107365648</name>
</gene>
<dbReference type="eggNOG" id="KOG1613">
    <property type="taxonomic scope" value="Eukaryota"/>
</dbReference>
<dbReference type="GO" id="GO:0071028">
    <property type="term" value="P:nuclear mRNA surveillance"/>
    <property type="evidence" value="ECO:0007669"/>
    <property type="project" value="TreeGrafter"/>
</dbReference>
<dbReference type="Pfam" id="PF03725">
    <property type="entry name" value="RNase_PH_C"/>
    <property type="match status" value="1"/>
</dbReference>
<keyword evidence="13" id="KW-1185">Reference proteome</keyword>
<dbReference type="GO" id="GO:0000177">
    <property type="term" value="C:cytoplasmic exosome (RNase complex)"/>
    <property type="evidence" value="ECO:0007669"/>
    <property type="project" value="TreeGrafter"/>
</dbReference>
<organism evidence="12 13">
    <name type="scientific">Tetranychus urticae</name>
    <name type="common">Two-spotted spider mite</name>
    <dbReference type="NCBI Taxonomy" id="32264"/>
    <lineage>
        <taxon>Eukaryota</taxon>
        <taxon>Metazoa</taxon>
        <taxon>Ecdysozoa</taxon>
        <taxon>Arthropoda</taxon>
        <taxon>Chelicerata</taxon>
        <taxon>Arachnida</taxon>
        <taxon>Acari</taxon>
        <taxon>Acariformes</taxon>
        <taxon>Trombidiformes</taxon>
        <taxon>Prostigmata</taxon>
        <taxon>Eleutherengona</taxon>
        <taxon>Raphignathae</taxon>
        <taxon>Tetranychoidea</taxon>
        <taxon>Tetranychidae</taxon>
        <taxon>Tetranychus</taxon>
    </lineage>
</organism>
<evidence type="ECO:0000256" key="5">
    <source>
        <dbReference type="ARBA" id="ARBA00022552"/>
    </source>
</evidence>
<keyword evidence="4" id="KW-0963">Cytoplasm</keyword>
<dbReference type="InterPro" id="IPR036345">
    <property type="entry name" value="ExoRNase_PH_dom2_sf"/>
</dbReference>
<evidence type="ECO:0000313" key="12">
    <source>
        <dbReference type="EnsemblMetazoa" id="tetur15g00610.1"/>
    </source>
</evidence>
<evidence type="ECO:0000256" key="6">
    <source>
        <dbReference type="ARBA" id="ARBA00022835"/>
    </source>
</evidence>
<evidence type="ECO:0000259" key="11">
    <source>
        <dbReference type="Pfam" id="PF03725"/>
    </source>
</evidence>
<dbReference type="GO" id="GO:0071035">
    <property type="term" value="P:nuclear polyadenylation-dependent rRNA catabolic process"/>
    <property type="evidence" value="ECO:0007669"/>
    <property type="project" value="TreeGrafter"/>
</dbReference>
<dbReference type="InterPro" id="IPR015847">
    <property type="entry name" value="ExoRNase_PH_dom2"/>
</dbReference>
<dbReference type="InterPro" id="IPR020568">
    <property type="entry name" value="Ribosomal_Su5_D2-typ_SF"/>
</dbReference>
<dbReference type="PANTHER" id="PTHR11097:SF9">
    <property type="entry name" value="EXOSOME COMPLEX COMPONENT RRP43"/>
    <property type="match status" value="1"/>
</dbReference>
<dbReference type="InterPro" id="IPR001247">
    <property type="entry name" value="ExoRNase_PH_dom1"/>
</dbReference>
<dbReference type="EnsemblMetazoa" id="tetur15g00610.1">
    <property type="protein sequence ID" value="tetur15g00610.1"/>
    <property type="gene ID" value="tetur15g00610"/>
</dbReference>
<accession>T1KM73</accession>
<evidence type="ECO:0000256" key="3">
    <source>
        <dbReference type="ARBA" id="ARBA00006678"/>
    </source>
</evidence>
<dbReference type="GO" id="GO:0005730">
    <property type="term" value="C:nucleolus"/>
    <property type="evidence" value="ECO:0007669"/>
    <property type="project" value="UniProtKB-SubCell"/>
</dbReference>
<dbReference type="Proteomes" id="UP000015104">
    <property type="component" value="Unassembled WGS sequence"/>
</dbReference>
<evidence type="ECO:0000256" key="7">
    <source>
        <dbReference type="ARBA" id="ARBA00022884"/>
    </source>
</evidence>
<dbReference type="STRING" id="32264.T1KM73"/>
<comment type="similarity">
    <text evidence="3">Belongs to the RNase PH family.</text>
</comment>
<dbReference type="HOGENOM" id="CLU_038194_3_1_1"/>
<evidence type="ECO:0000256" key="4">
    <source>
        <dbReference type="ARBA" id="ARBA00022490"/>
    </source>
</evidence>
<evidence type="ECO:0000256" key="2">
    <source>
        <dbReference type="ARBA" id="ARBA00004604"/>
    </source>
</evidence>
<dbReference type="SUPFAM" id="SSF55666">
    <property type="entry name" value="Ribonuclease PH domain 2-like"/>
    <property type="match status" value="1"/>
</dbReference>
<keyword evidence="8" id="KW-0539">Nucleus</keyword>
<dbReference type="SUPFAM" id="SSF54211">
    <property type="entry name" value="Ribosomal protein S5 domain 2-like"/>
    <property type="match status" value="1"/>
</dbReference>
<keyword evidence="5" id="KW-0698">rRNA processing</keyword>
<dbReference type="GO" id="GO:0034476">
    <property type="term" value="P:U5 snRNA 3'-end processing"/>
    <property type="evidence" value="ECO:0007669"/>
    <property type="project" value="TreeGrafter"/>
</dbReference>
<proteinExistence type="inferred from homology"/>
<sequence length="279" mass="31268">MELLKIHHEHFFSKGIRVDGRKFNEFRDLLVNIDSIETADSSIVVKIGSTTVMCGIKVTLNEDVKALESVNYSDLIDLEIALHPLDEDKGEREEINSLLVKLIKGNVLFDHKPLICEDEDGERQYLTLNIELICLNNDGNVLDAFIIAFLGAINSLKFPDYKSICDENLHPQPTSKPSRNNAEYKRLNVLKFPISITAALMSNGNVLVDPNRDEEQLATGLISIVFDVATEKIIMIEKQGGTPMDDVSLLKHISFSKSMATKFFKTMPILQSKGEAMET</sequence>
<dbReference type="OMA" id="MQPGEPF"/>
<dbReference type="GO" id="GO:0035925">
    <property type="term" value="F:mRNA 3'-UTR AU-rich region binding"/>
    <property type="evidence" value="ECO:0007669"/>
    <property type="project" value="TreeGrafter"/>
</dbReference>
<evidence type="ECO:0000256" key="1">
    <source>
        <dbReference type="ARBA" id="ARBA00004496"/>
    </source>
</evidence>
<dbReference type="KEGG" id="tut:107365648"/>
<dbReference type="GO" id="GO:0000176">
    <property type="term" value="C:nuclear exosome (RNase complex)"/>
    <property type="evidence" value="ECO:0007669"/>
    <property type="project" value="TreeGrafter"/>
</dbReference>
<feature type="domain" description="Exoribonuclease phosphorolytic" evidence="11">
    <location>
        <begin position="192"/>
        <end position="256"/>
    </location>
</feature>
<dbReference type="EMBL" id="CAEY01000239">
    <property type="status" value="NOT_ANNOTATED_CDS"/>
    <property type="molecule type" value="Genomic_DNA"/>
</dbReference>
<evidence type="ECO:0000256" key="9">
    <source>
        <dbReference type="ARBA" id="ARBA00030617"/>
    </source>
</evidence>
<dbReference type="GO" id="GO:0016075">
    <property type="term" value="P:rRNA catabolic process"/>
    <property type="evidence" value="ECO:0007669"/>
    <property type="project" value="TreeGrafter"/>
</dbReference>
<dbReference type="GO" id="GO:0034475">
    <property type="term" value="P:U4 snRNA 3'-end processing"/>
    <property type="evidence" value="ECO:0007669"/>
    <property type="project" value="TreeGrafter"/>
</dbReference>
<evidence type="ECO:0000259" key="10">
    <source>
        <dbReference type="Pfam" id="PF01138"/>
    </source>
</evidence>
<dbReference type="OrthoDB" id="45882at2759"/>
<comment type="subcellular location">
    <subcellularLocation>
        <location evidence="1">Cytoplasm</location>
    </subcellularLocation>
    <subcellularLocation>
        <location evidence="2">Nucleus</location>
        <location evidence="2">Nucleolus</location>
    </subcellularLocation>
</comment>
<dbReference type="InterPro" id="IPR027408">
    <property type="entry name" value="PNPase/RNase_PH_dom_sf"/>
</dbReference>
<feature type="domain" description="Exoribonuclease phosphorolytic" evidence="10">
    <location>
        <begin position="25"/>
        <end position="158"/>
    </location>
</feature>
<dbReference type="Gene3D" id="3.30.230.70">
    <property type="entry name" value="GHMP Kinase, N-terminal domain"/>
    <property type="match status" value="1"/>
</dbReference>
<dbReference type="GO" id="GO:0000467">
    <property type="term" value="P:exonucleolytic trimming to generate mature 3'-end of 5.8S rRNA from tricistronic rRNA transcript (SSU-rRNA, 5.8S rRNA, LSU-rRNA)"/>
    <property type="evidence" value="ECO:0007669"/>
    <property type="project" value="TreeGrafter"/>
</dbReference>
<dbReference type="PANTHER" id="PTHR11097">
    <property type="entry name" value="EXOSOME COMPLEX EXONUCLEASE RIBOSOMAL RNA PROCESSING PROTEIN"/>
    <property type="match status" value="1"/>
</dbReference>
<dbReference type="GO" id="GO:0071038">
    <property type="term" value="P:TRAMP-dependent tRNA surveillance pathway"/>
    <property type="evidence" value="ECO:0007669"/>
    <property type="project" value="TreeGrafter"/>
</dbReference>
<reference evidence="13" key="1">
    <citation type="submission" date="2011-08" db="EMBL/GenBank/DDBJ databases">
        <authorList>
            <person name="Rombauts S."/>
        </authorList>
    </citation>
    <scope>NUCLEOTIDE SEQUENCE</scope>
    <source>
        <strain evidence="13">London</strain>
    </source>
</reference>
<keyword evidence="7" id="KW-0694">RNA-binding</keyword>
<dbReference type="InterPro" id="IPR050590">
    <property type="entry name" value="Exosome_comp_Rrp42_subfam"/>
</dbReference>
<dbReference type="GO" id="GO:0034473">
    <property type="term" value="P:U1 snRNA 3'-end processing"/>
    <property type="evidence" value="ECO:0007669"/>
    <property type="project" value="TreeGrafter"/>
</dbReference>
<evidence type="ECO:0000256" key="8">
    <source>
        <dbReference type="ARBA" id="ARBA00023242"/>
    </source>
</evidence>
<dbReference type="AlphaFoldDB" id="T1KM73"/>
<protein>
    <recommendedName>
        <fullName evidence="9">Ribosomal RNA-processing protein 43</fullName>
    </recommendedName>
</protein>
<reference evidence="12" key="2">
    <citation type="submission" date="2015-06" db="UniProtKB">
        <authorList>
            <consortium name="EnsemblMetazoa"/>
        </authorList>
    </citation>
    <scope>IDENTIFICATION</scope>
</reference>
<evidence type="ECO:0000313" key="13">
    <source>
        <dbReference type="Proteomes" id="UP000015104"/>
    </source>
</evidence>